<dbReference type="InterPro" id="IPR000257">
    <property type="entry name" value="Uroporphyrinogen_deCOase"/>
</dbReference>
<evidence type="ECO:0000313" key="3">
    <source>
        <dbReference type="Proteomes" id="UP000229307"/>
    </source>
</evidence>
<name>A0A2M7S8V4_9BACT</name>
<gene>
    <name evidence="2" type="ORF">COY52_08880</name>
</gene>
<dbReference type="AlphaFoldDB" id="A0A2M7S8V4"/>
<dbReference type="GO" id="GO:0006779">
    <property type="term" value="P:porphyrin-containing compound biosynthetic process"/>
    <property type="evidence" value="ECO:0007669"/>
    <property type="project" value="InterPro"/>
</dbReference>
<dbReference type="EMBL" id="PFMR01000233">
    <property type="protein sequence ID" value="PIZ15763.1"/>
    <property type="molecule type" value="Genomic_DNA"/>
</dbReference>
<evidence type="ECO:0000313" key="2">
    <source>
        <dbReference type="EMBL" id="PIZ15763.1"/>
    </source>
</evidence>
<dbReference type="Proteomes" id="UP000229307">
    <property type="component" value="Unassembled WGS sequence"/>
</dbReference>
<reference evidence="3" key="1">
    <citation type="submission" date="2017-09" db="EMBL/GenBank/DDBJ databases">
        <title>Depth-based differentiation of microbial function through sediment-hosted aquifers and enrichment of novel symbionts in the deep terrestrial subsurface.</title>
        <authorList>
            <person name="Probst A.J."/>
            <person name="Ladd B."/>
            <person name="Jarett J.K."/>
            <person name="Geller-Mcgrath D.E."/>
            <person name="Sieber C.M.K."/>
            <person name="Emerson J.B."/>
            <person name="Anantharaman K."/>
            <person name="Thomas B.C."/>
            <person name="Malmstrom R."/>
            <person name="Stieglmeier M."/>
            <person name="Klingl A."/>
            <person name="Woyke T."/>
            <person name="Ryan C.M."/>
            <person name="Banfield J.F."/>
        </authorList>
    </citation>
    <scope>NUCLEOTIDE SEQUENCE [LARGE SCALE GENOMIC DNA]</scope>
</reference>
<dbReference type="SUPFAM" id="SSF51726">
    <property type="entry name" value="UROD/MetE-like"/>
    <property type="match status" value="1"/>
</dbReference>
<comment type="caution">
    <text evidence="2">The sequence shown here is derived from an EMBL/GenBank/DDBJ whole genome shotgun (WGS) entry which is preliminary data.</text>
</comment>
<accession>A0A2M7S8V4</accession>
<proteinExistence type="predicted"/>
<dbReference type="Pfam" id="PF01208">
    <property type="entry name" value="URO-D"/>
    <property type="match status" value="1"/>
</dbReference>
<dbReference type="Gene3D" id="3.20.20.210">
    <property type="match status" value="1"/>
</dbReference>
<evidence type="ECO:0000259" key="1">
    <source>
        <dbReference type="Pfam" id="PF01208"/>
    </source>
</evidence>
<organism evidence="2 3">
    <name type="scientific">Candidatus Desantisbacteria bacterium CG_4_10_14_0_8_um_filter_48_22</name>
    <dbReference type="NCBI Taxonomy" id="1974543"/>
    <lineage>
        <taxon>Bacteria</taxon>
        <taxon>Candidatus Desantisiibacteriota</taxon>
    </lineage>
</organism>
<dbReference type="GO" id="GO:0004853">
    <property type="term" value="F:uroporphyrinogen decarboxylase activity"/>
    <property type="evidence" value="ECO:0007669"/>
    <property type="project" value="InterPro"/>
</dbReference>
<protein>
    <recommendedName>
        <fullName evidence="1">Uroporphyrinogen decarboxylase (URO-D) domain-containing protein</fullName>
    </recommendedName>
</protein>
<sequence length="361" mass="42762">MNNRERFLKVMHFEEVDRPPFLDEGIWPDTYQRWYQEGYPKGVSIEEYFEIEALKLEYAGLNTNLYPEVEERIISETEKEVTKIDRYGRKVRDFKDKTSMPEWLEFPVKEAQDLERIIEEYFDLTRIAERWPKDWEEKKRKWLLPERESILFLDGGCYYNTLRNLVGVEYASYLFYDAPELVDELFERINIICLGGLEKVLPEIKMDYLGFGEDIAYKTSTLISPAMFKSFLLPRYKRVTELARKYGLDVTVYDSDGNLNPFMELYFESGIHGFVPCEVAAEMEPLELRKRYGKDIVMIGGIDKREIAKGKEKIRREIMRKVPQLISEGGYIPKIDHSTSSDISLENFSYYINLLKDIYKI</sequence>
<feature type="domain" description="Uroporphyrinogen decarboxylase (URO-D)" evidence="1">
    <location>
        <begin position="167"/>
        <end position="356"/>
    </location>
</feature>
<dbReference type="InterPro" id="IPR038071">
    <property type="entry name" value="UROD/MetE-like_sf"/>
</dbReference>